<sequence>MPPSPQPVVDTEEREPSVEPNLEQAMPGLDEGQQGAGHELDEEQLDADHDDAPLRYKKLSELGDQAFHVVSPDEPVTLEEAMVDAS</sequence>
<accession>A0A8J5VND2</accession>
<reference evidence="2" key="1">
    <citation type="journal article" date="2021" name="bioRxiv">
        <title>Whole Genome Assembly and Annotation of Northern Wild Rice, Zizania palustris L., Supports a Whole Genome Duplication in the Zizania Genus.</title>
        <authorList>
            <person name="Haas M."/>
            <person name="Kono T."/>
            <person name="Macchietto M."/>
            <person name="Millas R."/>
            <person name="McGilp L."/>
            <person name="Shao M."/>
            <person name="Duquette J."/>
            <person name="Hirsch C.N."/>
            <person name="Kimball J."/>
        </authorList>
    </citation>
    <scope>NUCLEOTIDE SEQUENCE</scope>
    <source>
        <tissue evidence="2">Fresh leaf tissue</tissue>
    </source>
</reference>
<evidence type="ECO:0000313" key="3">
    <source>
        <dbReference type="Proteomes" id="UP000729402"/>
    </source>
</evidence>
<organism evidence="2 3">
    <name type="scientific">Zizania palustris</name>
    <name type="common">Northern wild rice</name>
    <dbReference type="NCBI Taxonomy" id="103762"/>
    <lineage>
        <taxon>Eukaryota</taxon>
        <taxon>Viridiplantae</taxon>
        <taxon>Streptophyta</taxon>
        <taxon>Embryophyta</taxon>
        <taxon>Tracheophyta</taxon>
        <taxon>Spermatophyta</taxon>
        <taxon>Magnoliopsida</taxon>
        <taxon>Liliopsida</taxon>
        <taxon>Poales</taxon>
        <taxon>Poaceae</taxon>
        <taxon>BOP clade</taxon>
        <taxon>Oryzoideae</taxon>
        <taxon>Oryzeae</taxon>
        <taxon>Zizaniinae</taxon>
        <taxon>Zizania</taxon>
    </lineage>
</organism>
<protein>
    <submittedName>
        <fullName evidence="2">Uncharacterized protein</fullName>
    </submittedName>
</protein>
<feature type="region of interest" description="Disordered" evidence="1">
    <location>
        <begin position="1"/>
        <end position="50"/>
    </location>
</feature>
<name>A0A8J5VND2_ZIZPA</name>
<comment type="caution">
    <text evidence="2">The sequence shown here is derived from an EMBL/GenBank/DDBJ whole genome shotgun (WGS) entry which is preliminary data.</text>
</comment>
<reference evidence="2" key="2">
    <citation type="submission" date="2021-02" db="EMBL/GenBank/DDBJ databases">
        <authorList>
            <person name="Kimball J.A."/>
            <person name="Haas M.W."/>
            <person name="Macchietto M."/>
            <person name="Kono T."/>
            <person name="Duquette J."/>
            <person name="Shao M."/>
        </authorList>
    </citation>
    <scope>NUCLEOTIDE SEQUENCE</scope>
    <source>
        <tissue evidence="2">Fresh leaf tissue</tissue>
    </source>
</reference>
<dbReference type="Proteomes" id="UP000729402">
    <property type="component" value="Unassembled WGS sequence"/>
</dbReference>
<dbReference type="AlphaFoldDB" id="A0A8J5VND2"/>
<proteinExistence type="predicted"/>
<gene>
    <name evidence="2" type="ORF">GUJ93_ZPchr0009g2302</name>
</gene>
<keyword evidence="3" id="KW-1185">Reference proteome</keyword>
<evidence type="ECO:0000313" key="2">
    <source>
        <dbReference type="EMBL" id="KAG8051184.1"/>
    </source>
</evidence>
<evidence type="ECO:0000256" key="1">
    <source>
        <dbReference type="SAM" id="MobiDB-lite"/>
    </source>
</evidence>
<dbReference type="EMBL" id="JAAALK010000289">
    <property type="protein sequence ID" value="KAG8051184.1"/>
    <property type="molecule type" value="Genomic_DNA"/>
</dbReference>